<accession>A0A2G6PDW0</accession>
<evidence type="ECO:0000313" key="2">
    <source>
        <dbReference type="Proteomes" id="UP000229278"/>
    </source>
</evidence>
<comment type="caution">
    <text evidence="1">The sequence shown here is derived from an EMBL/GenBank/DDBJ whole genome shotgun (WGS) entry which is preliminary data.</text>
</comment>
<evidence type="ECO:0008006" key="3">
    <source>
        <dbReference type="Google" id="ProtNLM"/>
    </source>
</evidence>
<proteinExistence type="predicted"/>
<gene>
    <name evidence="1" type="ORF">CSA09_05435</name>
</gene>
<evidence type="ECO:0000313" key="1">
    <source>
        <dbReference type="EMBL" id="PIE82734.1"/>
    </source>
</evidence>
<dbReference type="Proteomes" id="UP000229278">
    <property type="component" value="Unassembled WGS sequence"/>
</dbReference>
<reference evidence="1 2" key="1">
    <citation type="submission" date="2017-10" db="EMBL/GenBank/DDBJ databases">
        <title>Novel microbial diversity and functional potential in the marine mammal oral microbiome.</title>
        <authorList>
            <person name="Dudek N.K."/>
            <person name="Sun C.L."/>
            <person name="Burstein D."/>
            <person name="Kantor R.S."/>
            <person name="Aliaga Goltsman D.S."/>
            <person name="Bik E.M."/>
            <person name="Thomas B.C."/>
            <person name="Banfield J.F."/>
            <person name="Relman D.A."/>
        </authorList>
    </citation>
    <scope>NUCLEOTIDE SEQUENCE [LARGE SCALE GENOMIC DNA]</scope>
    <source>
        <strain evidence="1">DOLJORAL78_50_517</strain>
    </source>
</reference>
<organism evidence="1 2">
    <name type="scientific">Candidatus Contendibacter odensensis</name>
    <dbReference type="NCBI Taxonomy" id="1400860"/>
    <lineage>
        <taxon>Bacteria</taxon>
        <taxon>Pseudomonadati</taxon>
        <taxon>Pseudomonadota</taxon>
        <taxon>Gammaproteobacteria</taxon>
        <taxon>Candidatus Competibacteraceae</taxon>
        <taxon>Candidatus Contendibacter</taxon>
    </lineage>
</organism>
<dbReference type="AlphaFoldDB" id="A0A2G6PDW0"/>
<name>A0A2G6PDW0_9GAMM</name>
<dbReference type="EMBL" id="PDTV01000013">
    <property type="protein sequence ID" value="PIE82734.1"/>
    <property type="molecule type" value="Genomic_DNA"/>
</dbReference>
<sequence>MDRWRSVNAIFLSAARRCQWWYLPRQCPNWKTVYSCSDYP</sequence>
<protein>
    <recommendedName>
        <fullName evidence="3">Transposase</fullName>
    </recommendedName>
</protein>